<reference evidence="1 2" key="1">
    <citation type="submission" date="2021-04" db="EMBL/GenBank/DDBJ databases">
        <title>Draft genome sequence of Paenibacillus cisolokensis, LC2-13A.</title>
        <authorList>
            <person name="Uke A."/>
            <person name="Chhe C."/>
            <person name="Baramee S."/>
            <person name="Kosugi A."/>
        </authorList>
    </citation>
    <scope>NUCLEOTIDE SEQUENCE [LARGE SCALE GENOMIC DNA]</scope>
    <source>
        <strain evidence="1 2">LC2-13A</strain>
    </source>
</reference>
<proteinExistence type="predicted"/>
<organism evidence="1 2">
    <name type="scientific">Paenibacillus cisolokensis</name>
    <dbReference type="NCBI Taxonomy" id="1658519"/>
    <lineage>
        <taxon>Bacteria</taxon>
        <taxon>Bacillati</taxon>
        <taxon>Bacillota</taxon>
        <taxon>Bacilli</taxon>
        <taxon>Bacillales</taxon>
        <taxon>Paenibacillaceae</taxon>
        <taxon>Paenibacillus</taxon>
    </lineage>
</organism>
<dbReference type="RefSeq" id="WP_062492369.1">
    <property type="nucleotide sequence ID" value="NZ_BOVJ01000026.1"/>
</dbReference>
<accession>A0ABQ4N2C1</accession>
<protein>
    <recommendedName>
        <fullName evidence="3">DUF3907 domain-containing protein</fullName>
    </recommendedName>
</protein>
<evidence type="ECO:0008006" key="3">
    <source>
        <dbReference type="Google" id="ProtNLM"/>
    </source>
</evidence>
<evidence type="ECO:0000313" key="1">
    <source>
        <dbReference type="EMBL" id="GIQ62327.1"/>
    </source>
</evidence>
<dbReference type="Pfam" id="PF13047">
    <property type="entry name" value="DUF3907"/>
    <property type="match status" value="1"/>
</dbReference>
<gene>
    <name evidence="1" type="ORF">PACILC2_08950</name>
</gene>
<evidence type="ECO:0000313" key="2">
    <source>
        <dbReference type="Proteomes" id="UP000680304"/>
    </source>
</evidence>
<name>A0ABQ4N2C1_9BACL</name>
<dbReference type="InterPro" id="IPR025013">
    <property type="entry name" value="DUF3907"/>
</dbReference>
<dbReference type="Proteomes" id="UP000680304">
    <property type="component" value="Unassembled WGS sequence"/>
</dbReference>
<dbReference type="EMBL" id="BOVJ01000026">
    <property type="protein sequence ID" value="GIQ62327.1"/>
    <property type="molecule type" value="Genomic_DNA"/>
</dbReference>
<sequence length="166" mass="19711">MSSINVKPLSESTRDKLKEAITALETFLNHYALPQLVNENQGEEEQLYYKGLLSDLRHLLVFSEVTYEKLGIVLRRPQFDSDSAERTLYDVYHQCVNAYFYPKNESYSEDGRYAYTGQEAIRFRYVPSRPAREIVLYLSKIFEELREDLAYYENDYMTQRRMQGQK</sequence>
<comment type="caution">
    <text evidence="1">The sequence shown here is derived from an EMBL/GenBank/DDBJ whole genome shotgun (WGS) entry which is preliminary data.</text>
</comment>
<keyword evidence="2" id="KW-1185">Reference proteome</keyword>